<dbReference type="OrthoDB" id="4167973at2"/>
<gene>
    <name evidence="1" type="ORF">E6W39_24220</name>
</gene>
<dbReference type="Proteomes" id="UP000319103">
    <property type="component" value="Unassembled WGS sequence"/>
</dbReference>
<proteinExistence type="predicted"/>
<dbReference type="RefSeq" id="WP_141635318.1">
    <property type="nucleotide sequence ID" value="NZ_VIGB01000003.1"/>
</dbReference>
<evidence type="ECO:0000313" key="2">
    <source>
        <dbReference type="Proteomes" id="UP000319103"/>
    </source>
</evidence>
<sequence length="222" mass="23710">MAADSPVPLATAAQLQEGPYADLVRSYSPQALSDLMIEATRMCEGAAGRRLAPFTGLVETERSTGIDPDEYIDAGNVPLDLAGTLGQSYAYAMGTTSLARHGWLQEFAPKYQDLWAYSLQTITIHRSYGGDQQVNLSTVRGPDPDTGHIWFPIGEFLPLGSFVTYVYGGGYSTIPADLVRAGKYMAASIAVRELDPTMAGHGHDPDVLAADAEAICASYGRG</sequence>
<accession>A0A540W715</accession>
<dbReference type="EMBL" id="VIGB01000003">
    <property type="protein sequence ID" value="TQF04763.1"/>
    <property type="molecule type" value="Genomic_DNA"/>
</dbReference>
<evidence type="ECO:0000313" key="1">
    <source>
        <dbReference type="EMBL" id="TQF04763.1"/>
    </source>
</evidence>
<keyword evidence="2" id="KW-1185">Reference proteome</keyword>
<organism evidence="1 2">
    <name type="scientific">Kitasatospora acidiphila</name>
    <dbReference type="NCBI Taxonomy" id="2567942"/>
    <lineage>
        <taxon>Bacteria</taxon>
        <taxon>Bacillati</taxon>
        <taxon>Actinomycetota</taxon>
        <taxon>Actinomycetes</taxon>
        <taxon>Kitasatosporales</taxon>
        <taxon>Streptomycetaceae</taxon>
        <taxon>Kitasatospora</taxon>
    </lineage>
</organism>
<comment type="caution">
    <text evidence="1">The sequence shown here is derived from an EMBL/GenBank/DDBJ whole genome shotgun (WGS) entry which is preliminary data.</text>
</comment>
<reference evidence="1 2" key="1">
    <citation type="submission" date="2019-06" db="EMBL/GenBank/DDBJ databases">
        <title>Description of Kitasatospora acidophila sp. nov. isolated from pine grove soil, and reclassification of Streptomyces novaecaesareae to Kitasatospora novaeceasareae comb. nov.</title>
        <authorList>
            <person name="Kim M.J."/>
        </authorList>
    </citation>
    <scope>NUCLEOTIDE SEQUENCE [LARGE SCALE GENOMIC DNA]</scope>
    <source>
        <strain evidence="1 2">MMS16-CNU292</strain>
    </source>
</reference>
<dbReference type="AlphaFoldDB" id="A0A540W715"/>
<protein>
    <submittedName>
        <fullName evidence="1">Uncharacterized protein</fullName>
    </submittedName>
</protein>
<name>A0A540W715_9ACTN</name>